<dbReference type="GO" id="GO:0016491">
    <property type="term" value="F:oxidoreductase activity"/>
    <property type="evidence" value="ECO:0007669"/>
    <property type="project" value="InterPro"/>
</dbReference>
<proteinExistence type="predicted"/>
<dbReference type="Proteomes" id="UP000008743">
    <property type="component" value="Unassembled WGS sequence"/>
</dbReference>
<dbReference type="SUPFAM" id="SSF50129">
    <property type="entry name" value="GroES-like"/>
    <property type="match status" value="1"/>
</dbReference>
<dbReference type="InterPro" id="IPR020843">
    <property type="entry name" value="ER"/>
</dbReference>
<dbReference type="SUPFAM" id="SSF51735">
    <property type="entry name" value="NAD(P)-binding Rossmann-fold domains"/>
    <property type="match status" value="1"/>
</dbReference>
<dbReference type="CDD" id="cd08267">
    <property type="entry name" value="MDR1"/>
    <property type="match status" value="1"/>
</dbReference>
<dbReference type="eggNOG" id="KOG1198">
    <property type="taxonomic scope" value="Eukaryota"/>
</dbReference>
<dbReference type="InterPro" id="IPR011032">
    <property type="entry name" value="GroES-like_sf"/>
</dbReference>
<evidence type="ECO:0000313" key="3">
    <source>
        <dbReference type="Proteomes" id="UP000008743"/>
    </source>
</evidence>
<keyword evidence="3" id="KW-1185">Reference proteome</keyword>
<dbReference type="Pfam" id="PF08240">
    <property type="entry name" value="ADH_N"/>
    <property type="match status" value="1"/>
</dbReference>
<evidence type="ECO:0000259" key="1">
    <source>
        <dbReference type="SMART" id="SM00829"/>
    </source>
</evidence>
<dbReference type="Gene3D" id="3.40.50.720">
    <property type="entry name" value="NAD(P)-binding Rossmann-like Domain"/>
    <property type="match status" value="1"/>
</dbReference>
<dbReference type="STRING" id="595528.A0A0D2U6Q8"/>
<dbReference type="Pfam" id="PF13602">
    <property type="entry name" value="ADH_zinc_N_2"/>
    <property type="match status" value="1"/>
</dbReference>
<dbReference type="InterPro" id="IPR013154">
    <property type="entry name" value="ADH-like_N"/>
</dbReference>
<protein>
    <submittedName>
        <fullName evidence="2">Zinc-binding dehydrogenase</fullName>
    </submittedName>
</protein>
<organism evidence="2 3">
    <name type="scientific">Capsaspora owczarzaki (strain ATCC 30864)</name>
    <dbReference type="NCBI Taxonomy" id="595528"/>
    <lineage>
        <taxon>Eukaryota</taxon>
        <taxon>Filasterea</taxon>
        <taxon>Capsaspora</taxon>
    </lineage>
</organism>
<gene>
    <name evidence="2" type="ORF">CAOG_002096</name>
</gene>
<dbReference type="OrthoDB" id="48317at2759"/>
<dbReference type="EMBL" id="KE346362">
    <property type="protein sequence ID" value="KJE90856.1"/>
    <property type="molecule type" value="Genomic_DNA"/>
</dbReference>
<dbReference type="Gene3D" id="3.90.180.10">
    <property type="entry name" value="Medium-chain alcohol dehydrogenases, catalytic domain"/>
    <property type="match status" value="1"/>
</dbReference>
<accession>A0A0D2U6Q8</accession>
<dbReference type="PhylomeDB" id="A0A0D2U6Q8"/>
<dbReference type="PANTHER" id="PTHR11695">
    <property type="entry name" value="ALCOHOL DEHYDROGENASE RELATED"/>
    <property type="match status" value="1"/>
</dbReference>
<dbReference type="InterPro" id="IPR036291">
    <property type="entry name" value="NAD(P)-bd_dom_sf"/>
</dbReference>
<reference evidence="3" key="1">
    <citation type="submission" date="2011-02" db="EMBL/GenBank/DDBJ databases">
        <title>The Genome Sequence of Capsaspora owczarzaki ATCC 30864.</title>
        <authorList>
            <person name="Russ C."/>
            <person name="Cuomo C."/>
            <person name="Burger G."/>
            <person name="Gray M.W."/>
            <person name="Holland P.W.H."/>
            <person name="King N."/>
            <person name="Lang F.B.F."/>
            <person name="Roger A.J."/>
            <person name="Ruiz-Trillo I."/>
            <person name="Young S.K."/>
            <person name="Zeng Q."/>
            <person name="Gargeya S."/>
            <person name="Alvarado L."/>
            <person name="Berlin A."/>
            <person name="Chapman S.B."/>
            <person name="Chen Z."/>
            <person name="Freedman E."/>
            <person name="Gellesch M."/>
            <person name="Goldberg J."/>
            <person name="Griggs A."/>
            <person name="Gujja S."/>
            <person name="Heilman E."/>
            <person name="Heiman D."/>
            <person name="Howarth C."/>
            <person name="Mehta T."/>
            <person name="Neiman D."/>
            <person name="Pearson M."/>
            <person name="Roberts A."/>
            <person name="Saif S."/>
            <person name="Shea T."/>
            <person name="Shenoy N."/>
            <person name="Sisk P."/>
            <person name="Stolte C."/>
            <person name="Sykes S."/>
            <person name="White J."/>
            <person name="Yandava C."/>
            <person name="Haas B."/>
            <person name="Nusbaum C."/>
            <person name="Birren B."/>
        </authorList>
    </citation>
    <scope>NUCLEOTIDE SEQUENCE</scope>
    <source>
        <strain evidence="3">ATCC 30864</strain>
    </source>
</reference>
<dbReference type="InterPro" id="IPR050700">
    <property type="entry name" value="YIM1/Zinc_Alcohol_DH_Fams"/>
</dbReference>
<name>A0A0D2U6Q8_CAPO3</name>
<dbReference type="PANTHER" id="PTHR11695:SF648">
    <property type="entry name" value="ZINC-BINDING OXIDOREDUCTASE"/>
    <property type="match status" value="1"/>
</dbReference>
<feature type="domain" description="Enoyl reductase (ER)" evidence="1">
    <location>
        <begin position="10"/>
        <end position="338"/>
    </location>
</feature>
<sequence>MRGVVLLQFGQFDHINVFDHVVVPKLVKRRALLIKVVAASLSGLDVKSMRGEFWMMSKVPMIPGCDFAGIVVGIGQACSGRFKEGDFVFGATRFVGGAMAEYVVCLEEWVAPLPNGVPFHIAAALPTAMLAAYQGLAQANVKAGERVLVLGGSGGIGHFAVQIAVHLGAVVSATCSGANADFVRSLGAHNVIDYQTQQWWAPIGETQAAAQPSSLQHIYDVIFDTVGADRTYEMASQVLSHGGRLLTVSVGTPELSSSRVAALSGAFLKHKLWSLVSGPAYYFINVQISDEDLLACCQLVQQGVVVPHLGRVLQFTQSDVQQAISTLASGRARGKLVVQIAPETTTGVDALSEYARLVSTVTSCTDPAGCACEQPSESLVAAQPPVLPADDQP</sequence>
<dbReference type="InParanoid" id="A0A0D2U6Q8"/>
<dbReference type="SMART" id="SM00829">
    <property type="entry name" value="PKS_ER"/>
    <property type="match status" value="1"/>
</dbReference>
<dbReference type="AlphaFoldDB" id="A0A0D2U6Q8"/>
<evidence type="ECO:0000313" key="2">
    <source>
        <dbReference type="EMBL" id="KJE90856.1"/>
    </source>
</evidence>